<sequence length="176" mass="20977">MAEYKMLNIFILLFIIQICFAKPQPNPSDDNGNRLITQNFKLTTIIRFNNLMKPFGDKCVDISHQILKEPSLENSNEEEILEFKQNLTQLIEDYESTNDLRTNLESLDIFTNILENYMELTEEQLTENSKFIKNILYQYKCKEMNETFLTFFELFEKVFKEQFEEVKEHLDTASLE</sequence>
<protein>
    <recommendedName>
        <fullName evidence="4">Protein TsetseEP domain-containing protein</fullName>
    </recommendedName>
</protein>
<comment type="caution">
    <text evidence="2">The sequence shown here is derived from an EMBL/GenBank/DDBJ whole genome shotgun (WGS) entry which is preliminary data.</text>
</comment>
<feature type="signal peptide" evidence="1">
    <location>
        <begin position="1"/>
        <end position="21"/>
    </location>
</feature>
<evidence type="ECO:0008006" key="4">
    <source>
        <dbReference type="Google" id="ProtNLM"/>
    </source>
</evidence>
<dbReference type="Proteomes" id="UP000037069">
    <property type="component" value="Unassembled WGS sequence"/>
</dbReference>
<name>A0A0L0C4F3_LUCCU</name>
<keyword evidence="1" id="KW-0732">Signal</keyword>
<accession>A0A0L0C4F3</accession>
<evidence type="ECO:0000256" key="1">
    <source>
        <dbReference type="SAM" id="SignalP"/>
    </source>
</evidence>
<dbReference type="EMBL" id="JRES01000933">
    <property type="protein sequence ID" value="KNC27111.1"/>
    <property type="molecule type" value="Genomic_DNA"/>
</dbReference>
<reference evidence="2 3" key="1">
    <citation type="journal article" date="2015" name="Nat. Commun.">
        <title>Lucilia cuprina genome unlocks parasitic fly biology to underpin future interventions.</title>
        <authorList>
            <person name="Anstead C.A."/>
            <person name="Korhonen P.K."/>
            <person name="Young N.D."/>
            <person name="Hall R.S."/>
            <person name="Jex A.R."/>
            <person name="Murali S.C."/>
            <person name="Hughes D.S."/>
            <person name="Lee S.F."/>
            <person name="Perry T."/>
            <person name="Stroehlein A.J."/>
            <person name="Ansell B.R."/>
            <person name="Breugelmans B."/>
            <person name="Hofmann A."/>
            <person name="Qu J."/>
            <person name="Dugan S."/>
            <person name="Lee S.L."/>
            <person name="Chao H."/>
            <person name="Dinh H."/>
            <person name="Han Y."/>
            <person name="Doddapaneni H.V."/>
            <person name="Worley K.C."/>
            <person name="Muzny D.M."/>
            <person name="Ioannidis P."/>
            <person name="Waterhouse R.M."/>
            <person name="Zdobnov E.M."/>
            <person name="James P.J."/>
            <person name="Bagnall N.H."/>
            <person name="Kotze A.C."/>
            <person name="Gibbs R.A."/>
            <person name="Richards S."/>
            <person name="Batterham P."/>
            <person name="Gasser R.B."/>
        </authorList>
    </citation>
    <scope>NUCLEOTIDE SEQUENCE [LARGE SCALE GENOMIC DNA]</scope>
    <source>
        <strain evidence="2 3">LS</strain>
        <tissue evidence="2">Full body</tissue>
    </source>
</reference>
<evidence type="ECO:0000313" key="2">
    <source>
        <dbReference type="EMBL" id="KNC27111.1"/>
    </source>
</evidence>
<evidence type="ECO:0000313" key="3">
    <source>
        <dbReference type="Proteomes" id="UP000037069"/>
    </source>
</evidence>
<feature type="chain" id="PRO_5005535883" description="Protein TsetseEP domain-containing protein" evidence="1">
    <location>
        <begin position="22"/>
        <end position="176"/>
    </location>
</feature>
<keyword evidence="3" id="KW-1185">Reference proteome</keyword>
<dbReference type="AlphaFoldDB" id="A0A0L0C4F3"/>
<proteinExistence type="predicted"/>
<gene>
    <name evidence="2" type="ORF">FF38_12693</name>
</gene>
<organism evidence="2 3">
    <name type="scientific">Lucilia cuprina</name>
    <name type="common">Green bottle fly</name>
    <name type="synonym">Australian sheep blowfly</name>
    <dbReference type="NCBI Taxonomy" id="7375"/>
    <lineage>
        <taxon>Eukaryota</taxon>
        <taxon>Metazoa</taxon>
        <taxon>Ecdysozoa</taxon>
        <taxon>Arthropoda</taxon>
        <taxon>Hexapoda</taxon>
        <taxon>Insecta</taxon>
        <taxon>Pterygota</taxon>
        <taxon>Neoptera</taxon>
        <taxon>Endopterygota</taxon>
        <taxon>Diptera</taxon>
        <taxon>Brachycera</taxon>
        <taxon>Muscomorpha</taxon>
        <taxon>Oestroidea</taxon>
        <taxon>Calliphoridae</taxon>
        <taxon>Luciliinae</taxon>
        <taxon>Lucilia</taxon>
    </lineage>
</organism>